<name>A0A6A6BQW4_9PEZI</name>
<feature type="compositionally biased region" description="Basic residues" evidence="1">
    <location>
        <begin position="70"/>
        <end position="80"/>
    </location>
</feature>
<reference evidence="2" key="1">
    <citation type="journal article" date="2020" name="Stud. Mycol.">
        <title>101 Dothideomycetes genomes: a test case for predicting lifestyles and emergence of pathogens.</title>
        <authorList>
            <person name="Haridas S."/>
            <person name="Albert R."/>
            <person name="Binder M."/>
            <person name="Bloem J."/>
            <person name="Labutti K."/>
            <person name="Salamov A."/>
            <person name="Andreopoulos B."/>
            <person name="Baker S."/>
            <person name="Barry K."/>
            <person name="Bills G."/>
            <person name="Bluhm B."/>
            <person name="Cannon C."/>
            <person name="Castanera R."/>
            <person name="Culley D."/>
            <person name="Daum C."/>
            <person name="Ezra D."/>
            <person name="Gonzalez J."/>
            <person name="Henrissat B."/>
            <person name="Kuo A."/>
            <person name="Liang C."/>
            <person name="Lipzen A."/>
            <person name="Lutzoni F."/>
            <person name="Magnuson J."/>
            <person name="Mondo S."/>
            <person name="Nolan M."/>
            <person name="Ohm R."/>
            <person name="Pangilinan J."/>
            <person name="Park H.-J."/>
            <person name="Ramirez L."/>
            <person name="Alfaro M."/>
            <person name="Sun H."/>
            <person name="Tritt A."/>
            <person name="Yoshinaga Y."/>
            <person name="Zwiers L.-H."/>
            <person name="Turgeon B."/>
            <person name="Goodwin S."/>
            <person name="Spatafora J."/>
            <person name="Crous P."/>
            <person name="Grigoriev I."/>
        </authorList>
    </citation>
    <scope>NUCLEOTIDE SEQUENCE</scope>
    <source>
        <strain evidence="2">CBS 121167</strain>
    </source>
</reference>
<dbReference type="AlphaFoldDB" id="A0A6A6BQW4"/>
<gene>
    <name evidence="2" type="ORF">K452DRAFT_66150</name>
</gene>
<dbReference type="EMBL" id="ML995475">
    <property type="protein sequence ID" value="KAF2146476.1"/>
    <property type="molecule type" value="Genomic_DNA"/>
</dbReference>
<sequence length="191" mass="21084">MQVTTLELVLPATAASSRSSPKLPCRSEVACIAKVGALLFQTQTINNSPSSLPPESLVSPAHVDAVNERKKPRQKRKRPVASRSPTDTLVPPHSVVDTDAATRPLPAHRDRQPARRQTLNPRASCCRCRHHVDPFTDAAPHQSPSLAGQLLPQHRLLARPVRLPAHRLRAQSQPSRPDRFIARAIRRRPAL</sequence>
<organism evidence="2 3">
    <name type="scientific">Aplosporella prunicola CBS 121167</name>
    <dbReference type="NCBI Taxonomy" id="1176127"/>
    <lineage>
        <taxon>Eukaryota</taxon>
        <taxon>Fungi</taxon>
        <taxon>Dikarya</taxon>
        <taxon>Ascomycota</taxon>
        <taxon>Pezizomycotina</taxon>
        <taxon>Dothideomycetes</taxon>
        <taxon>Dothideomycetes incertae sedis</taxon>
        <taxon>Botryosphaeriales</taxon>
        <taxon>Aplosporellaceae</taxon>
        <taxon>Aplosporella</taxon>
    </lineage>
</organism>
<feature type="region of interest" description="Disordered" evidence="1">
    <location>
        <begin position="47"/>
        <end position="118"/>
    </location>
</feature>
<proteinExistence type="predicted"/>
<feature type="compositionally biased region" description="Low complexity" evidence="1">
    <location>
        <begin position="48"/>
        <end position="60"/>
    </location>
</feature>
<keyword evidence="3" id="KW-1185">Reference proteome</keyword>
<dbReference type="Proteomes" id="UP000799438">
    <property type="component" value="Unassembled WGS sequence"/>
</dbReference>
<evidence type="ECO:0000256" key="1">
    <source>
        <dbReference type="SAM" id="MobiDB-lite"/>
    </source>
</evidence>
<protein>
    <submittedName>
        <fullName evidence="2">Uncharacterized protein</fullName>
    </submittedName>
</protein>
<evidence type="ECO:0000313" key="3">
    <source>
        <dbReference type="Proteomes" id="UP000799438"/>
    </source>
</evidence>
<dbReference type="GeneID" id="54304508"/>
<accession>A0A6A6BQW4</accession>
<dbReference type="RefSeq" id="XP_033402185.1">
    <property type="nucleotide sequence ID" value="XM_033547001.1"/>
</dbReference>
<evidence type="ECO:0000313" key="2">
    <source>
        <dbReference type="EMBL" id="KAF2146476.1"/>
    </source>
</evidence>